<evidence type="ECO:0000259" key="7">
    <source>
        <dbReference type="Pfam" id="PF02776"/>
    </source>
</evidence>
<comment type="similarity">
    <text evidence="2 4">Belongs to the TPP enzyme family.</text>
</comment>
<dbReference type="GO" id="GO:0003984">
    <property type="term" value="F:acetolactate synthase activity"/>
    <property type="evidence" value="ECO:0007669"/>
    <property type="project" value="TreeGrafter"/>
</dbReference>
<name>A0A5M9IRI3_9PSED</name>
<dbReference type="SUPFAM" id="SSF52467">
    <property type="entry name" value="DHS-like NAD/FAD-binding domain"/>
    <property type="match status" value="1"/>
</dbReference>
<keyword evidence="3 4" id="KW-0786">Thiamine pyrophosphate</keyword>
<dbReference type="PROSITE" id="PS00187">
    <property type="entry name" value="TPP_ENZYMES"/>
    <property type="match status" value="1"/>
</dbReference>
<evidence type="ECO:0000256" key="4">
    <source>
        <dbReference type="RuleBase" id="RU362132"/>
    </source>
</evidence>
<dbReference type="InterPro" id="IPR011766">
    <property type="entry name" value="TPP_enzyme_TPP-bd"/>
</dbReference>
<dbReference type="GO" id="GO:0009099">
    <property type="term" value="P:L-valine biosynthetic process"/>
    <property type="evidence" value="ECO:0007669"/>
    <property type="project" value="TreeGrafter"/>
</dbReference>
<evidence type="ECO:0000259" key="5">
    <source>
        <dbReference type="Pfam" id="PF00205"/>
    </source>
</evidence>
<sequence length="538" mass="57335">MSEAMSCGSKLMHLLRAYDIDTLFGMPGVHTLEAYRGMDAAGIRHIGVRHEQGAGFMADGYARVSGKPGVCLVISGPGVTNAATPIGQAYSDSVPVLMLTSVGATNDHGMGRGRLHEVTDQSRITEPLTAFSVIANDPLQVREYVARAFALFESERPRPVHISIPLDVFKLSDNQPVQRRRIRQRLAAAPSAVTEAVTLLRAGKRPLIIAGGGCTGAAAALLELVTLTGAVVVPTIAGKGVLPDSHPRVLEATLDREATQTLIASADVVLCVGTELAEPDIWLQGNLPMGGPMIRIDIDAATLVRDYDAAVSLQADASLALHAIVEQLRADGFSGTGISTAEVASVRAAERAALRPIEQQHIKVLEALRAAMPADGIVFADMTQLAYTGYAFYPCEQPRQWFFPAGYGTLGYALPAAIGGKLAAPERAMMVIVGDGGFQFTLQELGTAVEQRLPMAIILWNNDSLAQIRDGMLSRDIPTIGVNQHNPDFLKLAEAYGCLTARPDSLAALQQAVRDAHEAQLPTVIEVRESADFLSVRP</sequence>
<dbReference type="Proteomes" id="UP000323425">
    <property type="component" value="Unassembled WGS sequence"/>
</dbReference>
<feature type="domain" description="Thiamine pyrophosphate enzyme N-terminal TPP-binding" evidence="7">
    <location>
        <begin position="7"/>
        <end position="122"/>
    </location>
</feature>
<dbReference type="FunFam" id="3.40.50.970:FF:000007">
    <property type="entry name" value="Acetolactate synthase"/>
    <property type="match status" value="1"/>
</dbReference>
<dbReference type="GO" id="GO:0030976">
    <property type="term" value="F:thiamine pyrophosphate binding"/>
    <property type="evidence" value="ECO:0007669"/>
    <property type="project" value="InterPro"/>
</dbReference>
<dbReference type="AlphaFoldDB" id="A0A5M9IRI3"/>
<dbReference type="Pfam" id="PF02775">
    <property type="entry name" value="TPP_enzyme_C"/>
    <property type="match status" value="1"/>
</dbReference>
<comment type="caution">
    <text evidence="8">The sequence shown here is derived from an EMBL/GenBank/DDBJ whole genome shotgun (WGS) entry which is preliminary data.</text>
</comment>
<feature type="domain" description="Thiamine pyrophosphate enzyme TPP-binding" evidence="6">
    <location>
        <begin position="382"/>
        <end position="527"/>
    </location>
</feature>
<evidence type="ECO:0000259" key="6">
    <source>
        <dbReference type="Pfam" id="PF02775"/>
    </source>
</evidence>
<dbReference type="CDD" id="cd00568">
    <property type="entry name" value="TPP_enzymes"/>
    <property type="match status" value="1"/>
</dbReference>
<evidence type="ECO:0000256" key="3">
    <source>
        <dbReference type="ARBA" id="ARBA00023052"/>
    </source>
</evidence>
<gene>
    <name evidence="8" type="primary">aruI</name>
    <name evidence="8" type="ORF">FX985_04665</name>
</gene>
<dbReference type="InterPro" id="IPR012000">
    <property type="entry name" value="Thiamin_PyroP_enz_cen_dom"/>
</dbReference>
<dbReference type="InterPro" id="IPR045229">
    <property type="entry name" value="TPP_enz"/>
</dbReference>
<dbReference type="EMBL" id="VTFH01000002">
    <property type="protein sequence ID" value="KAA8558316.1"/>
    <property type="molecule type" value="Genomic_DNA"/>
</dbReference>
<protein>
    <submittedName>
        <fullName evidence="8">Putative 2-ketoarginine decarboxylase AruI</fullName>
        <ecNumber evidence="8">4.1.1.75</ecNumber>
    </submittedName>
</protein>
<keyword evidence="8" id="KW-0456">Lyase</keyword>
<dbReference type="Pfam" id="PF02776">
    <property type="entry name" value="TPP_enzyme_N"/>
    <property type="match status" value="1"/>
</dbReference>
<accession>A0A5M9IRI3</accession>
<dbReference type="GO" id="GO:0009097">
    <property type="term" value="P:isoleucine biosynthetic process"/>
    <property type="evidence" value="ECO:0007669"/>
    <property type="project" value="TreeGrafter"/>
</dbReference>
<comment type="cofactor">
    <cofactor evidence="1">
        <name>thiamine diphosphate</name>
        <dbReference type="ChEBI" id="CHEBI:58937"/>
    </cofactor>
</comment>
<dbReference type="InterPro" id="IPR012001">
    <property type="entry name" value="Thiamin_PyroP_enz_TPP-bd_dom"/>
</dbReference>
<dbReference type="GO" id="GO:0050660">
    <property type="term" value="F:flavin adenine dinucleotide binding"/>
    <property type="evidence" value="ECO:0007669"/>
    <property type="project" value="TreeGrafter"/>
</dbReference>
<dbReference type="Pfam" id="PF00205">
    <property type="entry name" value="TPP_enzyme_M"/>
    <property type="match status" value="1"/>
</dbReference>
<evidence type="ECO:0000313" key="8">
    <source>
        <dbReference type="EMBL" id="KAA8558316.1"/>
    </source>
</evidence>
<dbReference type="PANTHER" id="PTHR18968:SF13">
    <property type="entry name" value="ACETOLACTATE SYNTHASE CATALYTIC SUBUNIT, MITOCHONDRIAL"/>
    <property type="match status" value="1"/>
</dbReference>
<evidence type="ECO:0000256" key="2">
    <source>
        <dbReference type="ARBA" id="ARBA00007812"/>
    </source>
</evidence>
<dbReference type="GO" id="GO:0000287">
    <property type="term" value="F:magnesium ion binding"/>
    <property type="evidence" value="ECO:0007669"/>
    <property type="project" value="InterPro"/>
</dbReference>
<dbReference type="SUPFAM" id="SSF52518">
    <property type="entry name" value="Thiamin diphosphate-binding fold (THDP-binding)"/>
    <property type="match status" value="2"/>
</dbReference>
<dbReference type="GO" id="GO:0005948">
    <property type="term" value="C:acetolactate synthase complex"/>
    <property type="evidence" value="ECO:0007669"/>
    <property type="project" value="TreeGrafter"/>
</dbReference>
<evidence type="ECO:0000313" key="9">
    <source>
        <dbReference type="Proteomes" id="UP000323425"/>
    </source>
</evidence>
<feature type="domain" description="Thiamine pyrophosphate enzyme central" evidence="5">
    <location>
        <begin position="193"/>
        <end position="323"/>
    </location>
</feature>
<organism evidence="8 9">
    <name type="scientific">Pseudomonas extremaustralis</name>
    <dbReference type="NCBI Taxonomy" id="359110"/>
    <lineage>
        <taxon>Bacteria</taxon>
        <taxon>Pseudomonadati</taxon>
        <taxon>Pseudomonadota</taxon>
        <taxon>Gammaproteobacteria</taxon>
        <taxon>Pseudomonadales</taxon>
        <taxon>Pseudomonadaceae</taxon>
        <taxon>Pseudomonas</taxon>
    </lineage>
</organism>
<dbReference type="InterPro" id="IPR029061">
    <property type="entry name" value="THDP-binding"/>
</dbReference>
<dbReference type="PANTHER" id="PTHR18968">
    <property type="entry name" value="THIAMINE PYROPHOSPHATE ENZYMES"/>
    <property type="match status" value="1"/>
</dbReference>
<dbReference type="InterPro" id="IPR029035">
    <property type="entry name" value="DHS-like_NAD/FAD-binding_dom"/>
</dbReference>
<reference evidence="8 9" key="1">
    <citation type="journal article" date="2018" name="Plant Biotechnol. Rep.">
        <title>Diversity and antifungal activity of endophytic bacteria associated with Panax ginseng seedlings.</title>
        <authorList>
            <person name="Park J.M."/>
            <person name="Hong C.E."/>
            <person name="Jo S.H."/>
        </authorList>
    </citation>
    <scope>NUCLEOTIDE SEQUENCE [LARGE SCALE GENOMIC DNA]</scope>
    <source>
        <strain evidence="8 9">PgKB38</strain>
    </source>
</reference>
<dbReference type="Gene3D" id="3.40.50.970">
    <property type="match status" value="2"/>
</dbReference>
<proteinExistence type="inferred from homology"/>
<dbReference type="RefSeq" id="WP_150295823.1">
    <property type="nucleotide sequence ID" value="NZ_VTFH01000002.1"/>
</dbReference>
<dbReference type="GO" id="GO:0047435">
    <property type="term" value="F:5-guanidino-2-oxopentanoate decarboxylase activity"/>
    <property type="evidence" value="ECO:0007669"/>
    <property type="project" value="UniProtKB-EC"/>
</dbReference>
<evidence type="ECO:0000256" key="1">
    <source>
        <dbReference type="ARBA" id="ARBA00001964"/>
    </source>
</evidence>
<dbReference type="Gene3D" id="3.40.50.1220">
    <property type="entry name" value="TPP-binding domain"/>
    <property type="match status" value="1"/>
</dbReference>
<dbReference type="NCBIfam" id="NF005712">
    <property type="entry name" value="PRK07524.1"/>
    <property type="match status" value="1"/>
</dbReference>
<dbReference type="CDD" id="cd07035">
    <property type="entry name" value="TPP_PYR_POX_like"/>
    <property type="match status" value="1"/>
</dbReference>
<dbReference type="InterPro" id="IPR000399">
    <property type="entry name" value="TPP-bd_CS"/>
</dbReference>
<dbReference type="EC" id="4.1.1.75" evidence="8"/>